<protein>
    <recommendedName>
        <fullName evidence="4">MSHA biogenesis protein MshK</fullName>
    </recommendedName>
</protein>
<comment type="caution">
    <text evidence="2">The sequence shown here is derived from an EMBL/GenBank/DDBJ whole genome shotgun (WGS) entry which is preliminary data.</text>
</comment>
<proteinExistence type="predicted"/>
<organism evidence="2 3">
    <name type="scientific">Thalassotalea insulae</name>
    <dbReference type="NCBI Taxonomy" id="2056778"/>
    <lineage>
        <taxon>Bacteria</taxon>
        <taxon>Pseudomonadati</taxon>
        <taxon>Pseudomonadota</taxon>
        <taxon>Gammaproteobacteria</taxon>
        <taxon>Alteromonadales</taxon>
        <taxon>Colwelliaceae</taxon>
        <taxon>Thalassotalea</taxon>
    </lineage>
</organism>
<evidence type="ECO:0000313" key="2">
    <source>
        <dbReference type="EMBL" id="GLX77873.1"/>
    </source>
</evidence>
<name>A0ABQ6GPG8_9GAMM</name>
<keyword evidence="1" id="KW-0732">Signal</keyword>
<feature type="chain" id="PRO_5046339203" description="MSHA biogenesis protein MshK" evidence="1">
    <location>
        <begin position="19"/>
        <end position="103"/>
    </location>
</feature>
<dbReference type="Proteomes" id="UP001157186">
    <property type="component" value="Unassembled WGS sequence"/>
</dbReference>
<evidence type="ECO:0000256" key="1">
    <source>
        <dbReference type="SAM" id="SignalP"/>
    </source>
</evidence>
<gene>
    <name evidence="2" type="ORF">tinsulaeT_12130</name>
</gene>
<evidence type="ECO:0008006" key="4">
    <source>
        <dbReference type="Google" id="ProtNLM"/>
    </source>
</evidence>
<dbReference type="EMBL" id="BSST01000001">
    <property type="protein sequence ID" value="GLX77873.1"/>
    <property type="molecule type" value="Genomic_DNA"/>
</dbReference>
<dbReference type="RefSeq" id="WP_284243767.1">
    <property type="nucleotide sequence ID" value="NZ_BSST01000001.1"/>
</dbReference>
<reference evidence="2 3" key="1">
    <citation type="submission" date="2023-03" db="EMBL/GenBank/DDBJ databases">
        <title>Draft genome sequence of Thalassotalea insulae KCTC 62186T.</title>
        <authorList>
            <person name="Sawabe T."/>
        </authorList>
    </citation>
    <scope>NUCLEOTIDE SEQUENCE [LARGE SCALE GENOMIC DNA]</scope>
    <source>
        <strain evidence="2 3">KCTC 62186</strain>
    </source>
</reference>
<evidence type="ECO:0000313" key="3">
    <source>
        <dbReference type="Proteomes" id="UP001157186"/>
    </source>
</evidence>
<feature type="signal peptide" evidence="1">
    <location>
        <begin position="1"/>
        <end position="18"/>
    </location>
</feature>
<accession>A0ABQ6GPG8</accession>
<keyword evidence="3" id="KW-1185">Reference proteome</keyword>
<sequence>MFKYSVLLLMIFAWGSHSQSVDPTRPLSASYQGATTQKQFSQYVLQSIIDSGQRKKVVINGKLMSLGDRIGQYQLSAIKDNSVVLSSPDKELAMSLFSPVVVQ</sequence>